<dbReference type="NCBIfam" id="TIGR02199">
    <property type="entry name" value="rfaE_dom_II"/>
    <property type="match status" value="1"/>
</dbReference>
<feature type="active site" evidence="11">
    <location>
        <position position="282"/>
    </location>
</feature>
<keyword evidence="3 11" id="KW-0808">Transferase</keyword>
<feature type="binding site" evidence="11">
    <location>
        <begin position="211"/>
        <end position="214"/>
    </location>
    <ligand>
        <name>ATP</name>
        <dbReference type="ChEBI" id="CHEBI:30616"/>
    </ligand>
</feature>
<feature type="domain" description="Carbohydrate kinase PfkB" evidence="12">
    <location>
        <begin position="22"/>
        <end position="319"/>
    </location>
</feature>
<reference evidence="16 17" key="1">
    <citation type="journal article" date="2019" name="Nat. Med.">
        <title>A library of human gut bacterial isolates paired with longitudinal multiomics data enables mechanistic microbiome research.</title>
        <authorList>
            <person name="Poyet M."/>
            <person name="Groussin M."/>
            <person name="Gibbons S.M."/>
            <person name="Avila-Pacheco J."/>
            <person name="Jiang X."/>
            <person name="Kearney S.M."/>
            <person name="Perrotta A.R."/>
            <person name="Berdy B."/>
            <person name="Zhao S."/>
            <person name="Lieberman T.D."/>
            <person name="Swanson P.K."/>
            <person name="Smith M."/>
            <person name="Roesemann S."/>
            <person name="Alexander J.E."/>
            <person name="Rich S.A."/>
            <person name="Livny J."/>
            <person name="Vlamakis H."/>
            <person name="Clish C."/>
            <person name="Bullock K."/>
            <person name="Deik A."/>
            <person name="Scott J."/>
            <person name="Pierce K.A."/>
            <person name="Xavier R.J."/>
            <person name="Alm E.J."/>
        </authorList>
    </citation>
    <scope>NUCLEOTIDE SEQUENCE [LARGE SCALE GENOMIC DNA]</scope>
    <source>
        <strain evidence="14 17">BIOML-A13</strain>
        <strain evidence="15 16">BIOML-A3</strain>
    </source>
</reference>
<keyword evidence="8 11" id="KW-0511">Multifunctional enzyme</keyword>
<dbReference type="EC" id="2.7.1.167" evidence="11"/>
<dbReference type="InterPro" id="IPR029056">
    <property type="entry name" value="Ribokinase-like"/>
</dbReference>
<organism evidence="14 17">
    <name type="scientific">Phascolarctobacterium faecium</name>
    <dbReference type="NCBI Taxonomy" id="33025"/>
    <lineage>
        <taxon>Bacteria</taxon>
        <taxon>Bacillati</taxon>
        <taxon>Bacillota</taxon>
        <taxon>Negativicutes</taxon>
        <taxon>Acidaminococcales</taxon>
        <taxon>Acidaminococcaceae</taxon>
        <taxon>Phascolarctobacterium</taxon>
    </lineage>
</organism>
<evidence type="ECO:0000256" key="5">
    <source>
        <dbReference type="ARBA" id="ARBA00022741"/>
    </source>
</evidence>
<dbReference type="GO" id="GO:0097171">
    <property type="term" value="P:ADP-L-glycero-beta-D-manno-heptose biosynthetic process"/>
    <property type="evidence" value="ECO:0007669"/>
    <property type="project" value="UniProtKB-UniPathway"/>
</dbReference>
<evidence type="ECO:0000313" key="17">
    <source>
        <dbReference type="Proteomes" id="UP000484547"/>
    </source>
</evidence>
<comment type="catalytic activity">
    <reaction evidence="11">
        <text>D-glycero-beta-D-manno-heptose 7-phosphate + ATP = D-glycero-beta-D-manno-heptose 1,7-bisphosphate + ADP + H(+)</text>
        <dbReference type="Rhea" id="RHEA:27473"/>
        <dbReference type="ChEBI" id="CHEBI:15378"/>
        <dbReference type="ChEBI" id="CHEBI:30616"/>
        <dbReference type="ChEBI" id="CHEBI:60204"/>
        <dbReference type="ChEBI" id="CHEBI:60208"/>
        <dbReference type="ChEBI" id="CHEBI:456216"/>
        <dbReference type="EC" id="2.7.1.167"/>
    </reaction>
</comment>
<comment type="similarity">
    <text evidence="11">In the N-terminal section; belongs to the carbohydrate kinase PfkB family.</text>
</comment>
<gene>
    <name evidence="14" type="primary">rfaE1</name>
    <name evidence="11" type="synonym">hldE</name>
    <name evidence="14" type="ORF">GMD11_04550</name>
    <name evidence="15" type="ORF">GMD18_04195</name>
</gene>
<evidence type="ECO:0000313" key="16">
    <source>
        <dbReference type="Proteomes" id="UP000443070"/>
    </source>
</evidence>
<feature type="region of interest" description="Ribokinase" evidence="11">
    <location>
        <begin position="1"/>
        <end position="337"/>
    </location>
</feature>
<dbReference type="InterPro" id="IPR023030">
    <property type="entry name" value="Bifunc_HldE"/>
</dbReference>
<protein>
    <recommendedName>
        <fullName evidence="11">Bifunctional protein HldE</fullName>
    </recommendedName>
    <domain>
        <recommendedName>
            <fullName evidence="11">D-beta-D-heptose 7-phosphate kinase</fullName>
            <ecNumber evidence="11">2.7.1.167</ecNumber>
        </recommendedName>
        <alternativeName>
            <fullName evidence="11">D-beta-D-heptose 7-phosphotransferase</fullName>
        </alternativeName>
        <alternativeName>
            <fullName evidence="11">D-glycero-beta-D-manno-heptose-7-phosphate kinase</fullName>
        </alternativeName>
    </domain>
    <domain>
        <recommendedName>
            <fullName evidence="11">D-beta-D-heptose 1-phosphate adenylyltransferase</fullName>
            <ecNumber evidence="11">2.7.7.70</ecNumber>
        </recommendedName>
        <alternativeName>
            <fullName evidence="11">D-glycero-beta-D-manno-heptose 1-phosphate adenylyltransferase</fullName>
        </alternativeName>
    </domain>
</protein>
<dbReference type="SUPFAM" id="SSF52374">
    <property type="entry name" value="Nucleotidylyl transferase"/>
    <property type="match status" value="1"/>
</dbReference>
<evidence type="ECO:0000256" key="6">
    <source>
        <dbReference type="ARBA" id="ARBA00022777"/>
    </source>
</evidence>
<proteinExistence type="inferred from homology"/>
<dbReference type="Pfam" id="PF01467">
    <property type="entry name" value="CTP_transf_like"/>
    <property type="match status" value="1"/>
</dbReference>
<feature type="region of interest" description="Cytidylyltransferase" evidence="11">
    <location>
        <begin position="365"/>
        <end position="497"/>
    </location>
</feature>
<comment type="function">
    <text evidence="2 11">Catalyzes the ADP transfer from ATP to D-glycero-beta-D-manno-heptose 1-phosphate, yielding ADP-D-glycero-beta-D-manno-heptose.</text>
</comment>
<evidence type="ECO:0000256" key="4">
    <source>
        <dbReference type="ARBA" id="ARBA00022695"/>
    </source>
</evidence>
<dbReference type="InterPro" id="IPR011611">
    <property type="entry name" value="PfkB_dom"/>
</dbReference>
<dbReference type="GO" id="GO:0005829">
    <property type="term" value="C:cytosol"/>
    <property type="evidence" value="ECO:0007669"/>
    <property type="project" value="TreeGrafter"/>
</dbReference>
<dbReference type="GO" id="GO:0005524">
    <property type="term" value="F:ATP binding"/>
    <property type="evidence" value="ECO:0007669"/>
    <property type="project" value="UniProtKB-UniRule"/>
</dbReference>
<comment type="subunit">
    <text evidence="11">Homodimer.</text>
</comment>
<dbReference type="HAMAP" id="MF_01603">
    <property type="entry name" value="HldE"/>
    <property type="match status" value="1"/>
</dbReference>
<dbReference type="OrthoDB" id="9802794at2"/>
<dbReference type="Pfam" id="PF00294">
    <property type="entry name" value="PfkB"/>
    <property type="match status" value="1"/>
</dbReference>
<comment type="pathway">
    <text evidence="11">Nucleotide-sugar biosynthesis; ADP-L-glycero-beta-D-manno-heptose biosynthesis; ADP-L-glycero-beta-D-manno-heptose from D-glycero-beta-D-manno-heptose 7-phosphate: step 3/4.</text>
</comment>
<dbReference type="Proteomes" id="UP000443070">
    <property type="component" value="Unassembled WGS sequence"/>
</dbReference>
<dbReference type="AlphaFoldDB" id="A0A7X3BVA1"/>
<evidence type="ECO:0000256" key="9">
    <source>
        <dbReference type="ARBA" id="ARBA00023277"/>
    </source>
</evidence>
<dbReference type="InterPro" id="IPR011914">
    <property type="entry name" value="RfaE_dom_II"/>
</dbReference>
<keyword evidence="7 11" id="KW-0067">ATP-binding</keyword>
<keyword evidence="16" id="KW-1185">Reference proteome</keyword>
<evidence type="ECO:0000256" key="3">
    <source>
        <dbReference type="ARBA" id="ARBA00022679"/>
    </source>
</evidence>
<dbReference type="EMBL" id="WNBW01000002">
    <property type="protein sequence ID" value="MTU03606.1"/>
    <property type="molecule type" value="Genomic_DNA"/>
</dbReference>
<dbReference type="GO" id="GO:0033785">
    <property type="term" value="F:heptose 7-phosphate kinase activity"/>
    <property type="evidence" value="ECO:0007669"/>
    <property type="project" value="UniProtKB-UniRule"/>
</dbReference>
<dbReference type="RefSeq" id="WP_155163764.1">
    <property type="nucleotide sequence ID" value="NZ_DBFNFU010000033.1"/>
</dbReference>
<dbReference type="Gene3D" id="3.40.50.620">
    <property type="entry name" value="HUPs"/>
    <property type="match status" value="1"/>
</dbReference>
<dbReference type="GO" id="GO:0033786">
    <property type="term" value="F:heptose-1-phosphate adenylyltransferase activity"/>
    <property type="evidence" value="ECO:0007669"/>
    <property type="project" value="UniProtKB-UniRule"/>
</dbReference>
<dbReference type="NCBIfam" id="TIGR00125">
    <property type="entry name" value="cyt_tran_rel"/>
    <property type="match status" value="1"/>
</dbReference>
<comment type="pathway">
    <text evidence="11">Nucleotide-sugar biosynthesis; ADP-L-glycero-beta-D-manno-heptose biosynthesis; ADP-L-glycero-beta-D-manno-heptose from D-glycero-beta-D-manno-heptose 7-phosphate: step 1/4.</text>
</comment>
<keyword evidence="5 11" id="KW-0547">Nucleotide-binding</keyword>
<evidence type="ECO:0000256" key="7">
    <source>
        <dbReference type="ARBA" id="ARBA00022840"/>
    </source>
</evidence>
<dbReference type="UniPathway" id="UPA00356">
    <property type="reaction ID" value="UER00437"/>
</dbReference>
<keyword evidence="6 11" id="KW-0418">Kinase</keyword>
<dbReference type="InterPro" id="IPR004821">
    <property type="entry name" value="Cyt_trans-like"/>
</dbReference>
<evidence type="ECO:0000313" key="15">
    <source>
        <dbReference type="EMBL" id="MTU03606.1"/>
    </source>
</evidence>
<dbReference type="Proteomes" id="UP000484547">
    <property type="component" value="Unassembled WGS sequence"/>
</dbReference>
<comment type="catalytic activity">
    <reaction evidence="10 11">
        <text>D-glycero-beta-D-manno-heptose 1-phosphate + ATP + H(+) = ADP-D-glycero-beta-D-manno-heptose + diphosphate</text>
        <dbReference type="Rhea" id="RHEA:27465"/>
        <dbReference type="ChEBI" id="CHEBI:15378"/>
        <dbReference type="ChEBI" id="CHEBI:30616"/>
        <dbReference type="ChEBI" id="CHEBI:33019"/>
        <dbReference type="ChEBI" id="CHEBI:59967"/>
        <dbReference type="ChEBI" id="CHEBI:61593"/>
        <dbReference type="EC" id="2.7.7.70"/>
    </reaction>
</comment>
<evidence type="ECO:0000259" key="12">
    <source>
        <dbReference type="Pfam" id="PF00294"/>
    </source>
</evidence>
<dbReference type="Gene3D" id="3.40.1190.20">
    <property type="match status" value="1"/>
</dbReference>
<evidence type="ECO:0000256" key="1">
    <source>
        <dbReference type="ARBA" id="ARBA00002319"/>
    </source>
</evidence>
<keyword evidence="4 11" id="KW-0548">Nucleotidyltransferase</keyword>
<dbReference type="SUPFAM" id="SSF53613">
    <property type="entry name" value="Ribokinase-like"/>
    <property type="match status" value="1"/>
</dbReference>
<name>A0A7X3BVA1_9FIRM</name>
<dbReference type="EMBL" id="WNBM01000002">
    <property type="protein sequence ID" value="MTT75544.1"/>
    <property type="molecule type" value="Genomic_DNA"/>
</dbReference>
<dbReference type="CDD" id="cd01172">
    <property type="entry name" value="RfaE_like"/>
    <property type="match status" value="1"/>
</dbReference>
<comment type="function">
    <text evidence="1 11">Catalyzes the phosphorylation of D-glycero-D-manno-heptose 7-phosphate at the C-1 position to selectively form D-glycero-beta-D-manno-heptose-1,7-bisphosphate.</text>
</comment>
<comment type="similarity">
    <text evidence="11">In the C-terminal section; belongs to the cytidylyltransferase family.</text>
</comment>
<evidence type="ECO:0000256" key="8">
    <source>
        <dbReference type="ARBA" id="ARBA00023268"/>
    </source>
</evidence>
<evidence type="ECO:0000259" key="13">
    <source>
        <dbReference type="Pfam" id="PF01467"/>
    </source>
</evidence>
<comment type="caution">
    <text evidence="14">The sequence shown here is derived from an EMBL/GenBank/DDBJ whole genome shotgun (WGS) entry which is preliminary data.</text>
</comment>
<sequence>MVNKVTNLSCTAFLAEHIQNLKIAVIGDVMLDRYFYGEVKRISPEAPVPVNKVKRIKSVLGGAANVAANLAHLECRVFMGGVTGADNNREVLEEMMAEKGIDYSGLIKSQQRETITKMRILGAQQQMLRLDFEETGDLFPEETEALSLWLQNLLEAGLDGVIVSDYAKGVCSDNFVQWVIAAAHQYHVPVLIDPKGADWNKYRGCDFITPNLKEMCEAAGELVPNEDEDVLRLAQNAREKYAIKNVVVTRSERGMTLAGLDGLVINDPATAQEVFDVSGAGDTVAATLLAGAAGKLALQDAVFMANRAAGIVVAKVGTYPVHREELLKDLLTEERKQGRGYRTLSWSEIESLAKTWRSCGEKIVFTNGCFDILHVGHVSYLEKAARLGRHLVVGLNSDTSVRKLKGDVRPLVHELDRARVLAALACVDAVVLFEQDTPTELIEKIRPDILVKGGDYKPEEVAGREYAGEVRIIDFEDGYSTTGIVEQIAQFVKEGKL</sequence>
<dbReference type="InterPro" id="IPR011913">
    <property type="entry name" value="RfaE_dom_I"/>
</dbReference>
<evidence type="ECO:0000256" key="11">
    <source>
        <dbReference type="HAMAP-Rule" id="MF_01603"/>
    </source>
</evidence>
<dbReference type="NCBIfam" id="TIGR02198">
    <property type="entry name" value="rfaE_dom_I"/>
    <property type="match status" value="1"/>
</dbReference>
<dbReference type="PANTHER" id="PTHR46969">
    <property type="entry name" value="BIFUNCTIONAL PROTEIN HLDE"/>
    <property type="match status" value="1"/>
</dbReference>
<feature type="domain" description="Cytidyltransferase-like" evidence="13">
    <location>
        <begin position="365"/>
        <end position="469"/>
    </location>
</feature>
<evidence type="ECO:0000313" key="14">
    <source>
        <dbReference type="EMBL" id="MTT75544.1"/>
    </source>
</evidence>
<dbReference type="PANTHER" id="PTHR46969:SF1">
    <property type="entry name" value="BIFUNCTIONAL PROTEIN HLDE"/>
    <property type="match status" value="1"/>
</dbReference>
<evidence type="ECO:0000256" key="10">
    <source>
        <dbReference type="ARBA" id="ARBA00047428"/>
    </source>
</evidence>
<keyword evidence="9 11" id="KW-0119">Carbohydrate metabolism</keyword>
<dbReference type="EC" id="2.7.7.70" evidence="11"/>
<dbReference type="GO" id="GO:0016773">
    <property type="term" value="F:phosphotransferase activity, alcohol group as acceptor"/>
    <property type="evidence" value="ECO:0007669"/>
    <property type="project" value="InterPro"/>
</dbReference>
<dbReference type="InterPro" id="IPR014729">
    <property type="entry name" value="Rossmann-like_a/b/a_fold"/>
</dbReference>
<accession>A0A7X3BVA1</accession>
<evidence type="ECO:0000256" key="2">
    <source>
        <dbReference type="ARBA" id="ARBA00003753"/>
    </source>
</evidence>